<keyword evidence="1" id="KW-1133">Transmembrane helix</keyword>
<keyword evidence="1" id="KW-0472">Membrane</keyword>
<accession>A0A401KGE5</accession>
<dbReference type="STRING" id="105351.A0A401KGE5"/>
<comment type="caution">
    <text evidence="2">The sequence shown here is derived from an EMBL/GenBank/DDBJ whole genome shotgun (WGS) entry which is preliminary data.</text>
</comment>
<dbReference type="EMBL" id="BDHI01000001">
    <property type="protein sequence ID" value="GCB18430.1"/>
    <property type="molecule type" value="Genomic_DNA"/>
</dbReference>
<proteinExistence type="predicted"/>
<feature type="transmembrane region" description="Helical" evidence="1">
    <location>
        <begin position="58"/>
        <end position="82"/>
    </location>
</feature>
<dbReference type="InterPro" id="IPR021848">
    <property type="entry name" value="HODM_asu-like"/>
</dbReference>
<keyword evidence="3" id="KW-1185">Reference proteome</keyword>
<dbReference type="AlphaFoldDB" id="A0A401KGE5"/>
<evidence type="ECO:0000313" key="2">
    <source>
        <dbReference type="EMBL" id="GCB18430.1"/>
    </source>
</evidence>
<organism evidence="2 3">
    <name type="scientific">Aspergillus awamori</name>
    <name type="common">Black koji mold</name>
    <dbReference type="NCBI Taxonomy" id="105351"/>
    <lineage>
        <taxon>Eukaryota</taxon>
        <taxon>Fungi</taxon>
        <taxon>Dikarya</taxon>
        <taxon>Ascomycota</taxon>
        <taxon>Pezizomycotina</taxon>
        <taxon>Eurotiomycetes</taxon>
        <taxon>Eurotiomycetidae</taxon>
        <taxon>Eurotiales</taxon>
        <taxon>Aspergillaceae</taxon>
        <taxon>Aspergillus</taxon>
    </lineage>
</organism>
<evidence type="ECO:0000256" key="1">
    <source>
        <dbReference type="SAM" id="Phobius"/>
    </source>
</evidence>
<evidence type="ECO:0000313" key="3">
    <source>
        <dbReference type="Proteomes" id="UP000286921"/>
    </source>
</evidence>
<keyword evidence="1" id="KW-0812">Transmembrane</keyword>
<dbReference type="Proteomes" id="UP000286921">
    <property type="component" value="Unassembled WGS sequence"/>
</dbReference>
<sequence>MPSIPSIKQLSTPAESGIRAIGDGRAYQPIADHDTLHALHAFTPISTTINMDMNIEDWIFYIQNNPIVVVFLVLALWLFGLWNRQSSSVIPKDEEETYPPIVPLPSFNWETTEPIKYRPFKPKYHLSMALTTTDISHLIPMDKTYKDRLSLRQSLLSQYPTIVVGVTPAGQKPDSPVYAAITELYDFIVGVYLPTRYPSMFTLETIHSQDHNTTNNEEKNTKTLLNKVTNTRIPLPHTGSGRDILSTLGTFVDEDFLVLLPGSSPQPKENQEAEKKYTLEAYTTFYPAGFDTREKLGKRLSTIHDPVPRYKERLEKSMDRFFARLEVGKVVQRVNWSINTQGTGLFAAFGGLHGHEGEREKVLGVEEVDGDVTLLRCERQTLHRLPKTKALVFTFHTYTYPIREIKEEGLGEELALAIDGLKEGNVPEIHRYKRGPVWGEAVKAYLRA</sequence>
<dbReference type="Pfam" id="PF11927">
    <property type="entry name" value="HODM_asu-like"/>
    <property type="match status" value="1"/>
</dbReference>
<gene>
    <name evidence="2" type="ORF">AAWM_01315</name>
</gene>
<protein>
    <submittedName>
        <fullName evidence="2">Uncharacterized protein</fullName>
    </submittedName>
</protein>
<name>A0A401KGE5_ASPAW</name>
<reference evidence="2 3" key="1">
    <citation type="submission" date="2016-09" db="EMBL/GenBank/DDBJ databases">
        <title>Aspergillus awamori IFM 58123T.</title>
        <authorList>
            <person name="Kusuya Y."/>
            <person name="Shimizu M."/>
            <person name="Takahashi H."/>
            <person name="Yaguchi T."/>
        </authorList>
    </citation>
    <scope>NUCLEOTIDE SEQUENCE [LARGE SCALE GENOMIC DNA]</scope>
    <source>
        <strain evidence="2 3">IFM 58123</strain>
    </source>
</reference>